<dbReference type="OMA" id="FSWERHP"/>
<dbReference type="EMBL" id="MJEQ01037194">
    <property type="protein sequence ID" value="OIS95657.1"/>
    <property type="molecule type" value="Genomic_DNA"/>
</dbReference>
<dbReference type="PANTHER" id="PTHR33696">
    <property type="entry name" value="T22J18.15-RELATED"/>
    <property type="match status" value="1"/>
</dbReference>
<protein>
    <submittedName>
        <fullName evidence="2">Uncharacterized protein</fullName>
    </submittedName>
</protein>
<reference evidence="2" key="1">
    <citation type="submission" date="2016-11" db="EMBL/GenBank/DDBJ databases">
        <title>The genome of Nicotiana attenuata.</title>
        <authorList>
            <person name="Xu S."/>
            <person name="Brockmoeller T."/>
            <person name="Gaquerel E."/>
            <person name="Navarro A."/>
            <person name="Kuhl H."/>
            <person name="Gase K."/>
            <person name="Ling Z."/>
            <person name="Zhou W."/>
            <person name="Kreitzer C."/>
            <person name="Stanke M."/>
            <person name="Tang H."/>
            <person name="Lyons E."/>
            <person name="Pandey P."/>
            <person name="Pandey S.P."/>
            <person name="Timmermann B."/>
            <person name="Baldwin I.T."/>
        </authorList>
    </citation>
    <scope>NUCLEOTIDE SEQUENCE [LARGE SCALE GENOMIC DNA]</scope>
    <source>
        <strain evidence="2">UT</strain>
    </source>
</reference>
<organism evidence="2 3">
    <name type="scientific">Nicotiana attenuata</name>
    <name type="common">Coyote tobacco</name>
    <dbReference type="NCBI Taxonomy" id="49451"/>
    <lineage>
        <taxon>Eukaryota</taxon>
        <taxon>Viridiplantae</taxon>
        <taxon>Streptophyta</taxon>
        <taxon>Embryophyta</taxon>
        <taxon>Tracheophyta</taxon>
        <taxon>Spermatophyta</taxon>
        <taxon>Magnoliopsida</taxon>
        <taxon>eudicotyledons</taxon>
        <taxon>Gunneridae</taxon>
        <taxon>Pentapetalae</taxon>
        <taxon>asterids</taxon>
        <taxon>lamiids</taxon>
        <taxon>Solanales</taxon>
        <taxon>Solanaceae</taxon>
        <taxon>Nicotianoideae</taxon>
        <taxon>Nicotianeae</taxon>
        <taxon>Nicotiana</taxon>
    </lineage>
</organism>
<dbReference type="AlphaFoldDB" id="A0A1J6HTC8"/>
<comment type="caution">
    <text evidence="2">The sequence shown here is derived from an EMBL/GenBank/DDBJ whole genome shotgun (WGS) entry which is preliminary data.</text>
</comment>
<dbReference type="PANTHER" id="PTHR33696:SF1">
    <property type="entry name" value="T22J18.15"/>
    <property type="match status" value="1"/>
</dbReference>
<feature type="region of interest" description="Disordered" evidence="1">
    <location>
        <begin position="59"/>
        <end position="88"/>
    </location>
</feature>
<sequence>MATSSTTRTPRYGQRDNTFSTPIFTIYSSPSYSSNSPHFQFSNKGVPFSWEYIPGIPKQQISGKNSSSSSQLLPLPPPAGNPPNSAKKLQSFRDEFYPRKSASDSSSNDPFFAAFVECSKDQEHPEIFSDIWKGSTTSSSKVMTSTRSLSNRFGLINMYASCKRTCTVSESIVYLPRSRNYDLLSTRRTSR</sequence>
<dbReference type="Proteomes" id="UP000187609">
    <property type="component" value="Unassembled WGS sequence"/>
</dbReference>
<dbReference type="STRING" id="49451.A0A1J6HTC8"/>
<evidence type="ECO:0000313" key="3">
    <source>
        <dbReference type="Proteomes" id="UP000187609"/>
    </source>
</evidence>
<gene>
    <name evidence="2" type="ORF">A4A49_05130</name>
</gene>
<keyword evidence="3" id="KW-1185">Reference proteome</keyword>
<proteinExistence type="predicted"/>
<evidence type="ECO:0000313" key="2">
    <source>
        <dbReference type="EMBL" id="OIS95657.1"/>
    </source>
</evidence>
<dbReference type="Gramene" id="OIS95657">
    <property type="protein sequence ID" value="OIS95657"/>
    <property type="gene ID" value="A4A49_05130"/>
</dbReference>
<evidence type="ECO:0000256" key="1">
    <source>
        <dbReference type="SAM" id="MobiDB-lite"/>
    </source>
</evidence>
<accession>A0A1J6HTC8</accession>
<name>A0A1J6HTC8_NICAT</name>